<accession>A0A1H7XDT8</accession>
<gene>
    <name evidence="1" type="ORF">SAMN04488100_1489</name>
</gene>
<dbReference type="Proteomes" id="UP000198548">
    <property type="component" value="Unassembled WGS sequence"/>
</dbReference>
<name>A0A1H7XDT8_9LACT</name>
<proteinExistence type="predicted"/>
<evidence type="ECO:0000313" key="1">
    <source>
        <dbReference type="EMBL" id="SEM31199.1"/>
    </source>
</evidence>
<evidence type="ECO:0000313" key="2">
    <source>
        <dbReference type="Proteomes" id="UP000198548"/>
    </source>
</evidence>
<dbReference type="EMBL" id="FOBL01000048">
    <property type="protein sequence ID" value="SEM31199.1"/>
    <property type="molecule type" value="Genomic_DNA"/>
</dbReference>
<sequence>MIALVAMMPILTIQLFSLVYTYQKNQKHTVVKAGVYPVYPAYPVLFENLDNRYF</sequence>
<dbReference type="AlphaFoldDB" id="A0A1H7XDT8"/>
<reference evidence="1 2" key="1">
    <citation type="submission" date="2016-10" db="EMBL/GenBank/DDBJ databases">
        <authorList>
            <person name="de Groot N.N."/>
        </authorList>
    </citation>
    <scope>NUCLEOTIDE SEQUENCE [LARGE SCALE GENOMIC DNA]</scope>
    <source>
        <strain evidence="1 2">DSM 19182</strain>
    </source>
</reference>
<organism evidence="1 2">
    <name type="scientific">Alkalibacterium putridalgicola</name>
    <dbReference type="NCBI Taxonomy" id="426703"/>
    <lineage>
        <taxon>Bacteria</taxon>
        <taxon>Bacillati</taxon>
        <taxon>Bacillota</taxon>
        <taxon>Bacilli</taxon>
        <taxon>Lactobacillales</taxon>
        <taxon>Carnobacteriaceae</taxon>
        <taxon>Alkalibacterium</taxon>
    </lineage>
</organism>
<protein>
    <submittedName>
        <fullName evidence="1">Uncharacterized protein</fullName>
    </submittedName>
</protein>